<gene>
    <name evidence="3" type="ORF">LR48_Vigan02g114100</name>
</gene>
<evidence type="ECO:0000256" key="1">
    <source>
        <dbReference type="SAM" id="MobiDB-lite"/>
    </source>
</evidence>
<organism evidence="3 4">
    <name type="scientific">Phaseolus angularis</name>
    <name type="common">Azuki bean</name>
    <name type="synonym">Vigna angularis</name>
    <dbReference type="NCBI Taxonomy" id="3914"/>
    <lineage>
        <taxon>Eukaryota</taxon>
        <taxon>Viridiplantae</taxon>
        <taxon>Streptophyta</taxon>
        <taxon>Embryophyta</taxon>
        <taxon>Tracheophyta</taxon>
        <taxon>Spermatophyta</taxon>
        <taxon>Magnoliopsida</taxon>
        <taxon>eudicotyledons</taxon>
        <taxon>Gunneridae</taxon>
        <taxon>Pentapetalae</taxon>
        <taxon>rosids</taxon>
        <taxon>fabids</taxon>
        <taxon>Fabales</taxon>
        <taxon>Fabaceae</taxon>
        <taxon>Papilionoideae</taxon>
        <taxon>50 kb inversion clade</taxon>
        <taxon>NPAAA clade</taxon>
        <taxon>indigoferoid/millettioid clade</taxon>
        <taxon>Phaseoleae</taxon>
        <taxon>Vigna</taxon>
    </lineage>
</organism>
<evidence type="ECO:0000256" key="2">
    <source>
        <dbReference type="SAM" id="Phobius"/>
    </source>
</evidence>
<protein>
    <submittedName>
        <fullName evidence="3">Uncharacterized protein</fullName>
    </submittedName>
</protein>
<proteinExistence type="predicted"/>
<dbReference type="Gramene" id="KOM34991">
    <property type="protein sequence ID" value="KOM34991"/>
    <property type="gene ID" value="LR48_Vigan02g114100"/>
</dbReference>
<reference evidence="4" key="1">
    <citation type="journal article" date="2015" name="Proc. Natl. Acad. Sci. U.S.A.">
        <title>Genome sequencing of adzuki bean (Vigna angularis) provides insight into high starch and low fat accumulation and domestication.</title>
        <authorList>
            <person name="Yang K."/>
            <person name="Tian Z."/>
            <person name="Chen C."/>
            <person name="Luo L."/>
            <person name="Zhao B."/>
            <person name="Wang Z."/>
            <person name="Yu L."/>
            <person name="Li Y."/>
            <person name="Sun Y."/>
            <person name="Li W."/>
            <person name="Chen Y."/>
            <person name="Li Y."/>
            <person name="Zhang Y."/>
            <person name="Ai D."/>
            <person name="Zhao J."/>
            <person name="Shang C."/>
            <person name="Ma Y."/>
            <person name="Wu B."/>
            <person name="Wang M."/>
            <person name="Gao L."/>
            <person name="Sun D."/>
            <person name="Zhang P."/>
            <person name="Guo F."/>
            <person name="Wang W."/>
            <person name="Li Y."/>
            <person name="Wang J."/>
            <person name="Varshney R.K."/>
            <person name="Wang J."/>
            <person name="Ling H.Q."/>
            <person name="Wan P."/>
        </authorList>
    </citation>
    <scope>NUCLEOTIDE SEQUENCE</scope>
    <source>
        <strain evidence="4">cv. Jingnong 6</strain>
    </source>
</reference>
<dbReference type="EMBL" id="CM003372">
    <property type="protein sequence ID" value="KOM34991.1"/>
    <property type="molecule type" value="Genomic_DNA"/>
</dbReference>
<keyword evidence="2" id="KW-0812">Transmembrane</keyword>
<feature type="transmembrane region" description="Helical" evidence="2">
    <location>
        <begin position="70"/>
        <end position="88"/>
    </location>
</feature>
<feature type="non-terminal residue" evidence="3">
    <location>
        <position position="1"/>
    </location>
</feature>
<feature type="region of interest" description="Disordered" evidence="1">
    <location>
        <begin position="1"/>
        <end position="28"/>
    </location>
</feature>
<dbReference type="Proteomes" id="UP000053144">
    <property type="component" value="Chromosome 2"/>
</dbReference>
<feature type="transmembrane region" description="Helical" evidence="2">
    <location>
        <begin position="45"/>
        <end position="63"/>
    </location>
</feature>
<feature type="compositionally biased region" description="Low complexity" evidence="1">
    <location>
        <begin position="8"/>
        <end position="19"/>
    </location>
</feature>
<keyword evidence="2" id="KW-0472">Membrane</keyword>
<dbReference type="AlphaFoldDB" id="A0A0L9TWX7"/>
<evidence type="ECO:0000313" key="4">
    <source>
        <dbReference type="Proteomes" id="UP000053144"/>
    </source>
</evidence>
<evidence type="ECO:0000313" key="3">
    <source>
        <dbReference type="EMBL" id="KOM34991.1"/>
    </source>
</evidence>
<name>A0A0L9TWX7_PHAAN</name>
<accession>A0A0L9TWX7</accession>
<keyword evidence="2" id="KW-1133">Transmembrane helix</keyword>
<sequence length="97" mass="10387">PASPPPSLANSSLLPSSQPDPRLPNPQTEQNVVASVSNQVVECSLNVILVLKILMVLIVVTSVKMITFGITVSTFAVLLLEYVGWHVVSGSVVESWF</sequence>